<proteinExistence type="predicted"/>
<keyword evidence="7" id="KW-1185">Reference proteome</keyword>
<protein>
    <recommendedName>
        <fullName evidence="3">SPOR domain-containing protein</fullName>
    </recommendedName>
</protein>
<gene>
    <name evidence="4" type="ORF">DC077_06985</name>
    <name evidence="5" type="ORF">DC078_06605</name>
</gene>
<comment type="caution">
    <text evidence="4">The sequence shown here is derived from an EMBL/GenBank/DDBJ whole genome shotgun (WGS) entry which is preliminary data.</text>
</comment>
<dbReference type="PROSITE" id="PS51724">
    <property type="entry name" value="SPOR"/>
    <property type="match status" value="1"/>
</dbReference>
<feature type="domain" description="SPOR" evidence="3">
    <location>
        <begin position="172"/>
        <end position="246"/>
    </location>
</feature>
<keyword evidence="2" id="KW-0812">Transmembrane</keyword>
<evidence type="ECO:0000313" key="7">
    <source>
        <dbReference type="Proteomes" id="UP000245217"/>
    </source>
</evidence>
<evidence type="ECO:0000313" key="6">
    <source>
        <dbReference type="Proteomes" id="UP000245059"/>
    </source>
</evidence>
<dbReference type="InterPro" id="IPR052521">
    <property type="entry name" value="Cell_div_SPOR-domain"/>
</dbReference>
<dbReference type="Proteomes" id="UP000245059">
    <property type="component" value="Unassembled WGS sequence"/>
</dbReference>
<feature type="transmembrane region" description="Helical" evidence="2">
    <location>
        <begin position="12"/>
        <end position="31"/>
    </location>
</feature>
<feature type="region of interest" description="Disordered" evidence="1">
    <location>
        <begin position="218"/>
        <end position="247"/>
    </location>
</feature>
<accession>A0A2U2AQ73</accession>
<dbReference type="InterPro" id="IPR007730">
    <property type="entry name" value="SPOR-like_dom"/>
</dbReference>
<dbReference type="InterPro" id="IPR036680">
    <property type="entry name" value="SPOR-like_sf"/>
</dbReference>
<dbReference type="PANTHER" id="PTHR38687:SF1">
    <property type="entry name" value="CELL DIVISION PROTEIN DEDD"/>
    <property type="match status" value="1"/>
</dbReference>
<dbReference type="Pfam" id="PF05036">
    <property type="entry name" value="SPOR"/>
    <property type="match status" value="1"/>
</dbReference>
<evidence type="ECO:0000256" key="2">
    <source>
        <dbReference type="SAM" id="Phobius"/>
    </source>
</evidence>
<dbReference type="Gene3D" id="3.30.70.1070">
    <property type="entry name" value="Sporulation related repeat"/>
    <property type="match status" value="1"/>
</dbReference>
<feature type="compositionally biased region" description="Polar residues" evidence="1">
    <location>
        <begin position="229"/>
        <end position="239"/>
    </location>
</feature>
<dbReference type="EMBL" id="QEWV01000005">
    <property type="protein sequence ID" value="PWD91660.1"/>
    <property type="molecule type" value="Genomic_DNA"/>
</dbReference>
<dbReference type="RefSeq" id="WP_109201791.1">
    <property type="nucleotide sequence ID" value="NZ_QEWS01000005.1"/>
</dbReference>
<evidence type="ECO:0000256" key="1">
    <source>
        <dbReference type="SAM" id="MobiDB-lite"/>
    </source>
</evidence>
<keyword evidence="2" id="KW-0472">Membrane</keyword>
<dbReference type="GO" id="GO:0042834">
    <property type="term" value="F:peptidoglycan binding"/>
    <property type="evidence" value="ECO:0007669"/>
    <property type="project" value="InterPro"/>
</dbReference>
<reference evidence="4" key="1">
    <citation type="journal article" date="2018" name="Genome Announc.">
        <title>Ignatzschineria cameli sp. nov., isolated from necrotic foot tissue of dromedaries (Camelus dromedarius) and associated maggots (Wohlfahrtia species) in Dubai.</title>
        <authorList>
            <person name="Tsang C.C."/>
            <person name="Tang J.Y."/>
            <person name="Fong J.Y."/>
            <person name="Kinne J."/>
            <person name="Lee H.H."/>
            <person name="Joseph M."/>
            <person name="Jose S."/>
            <person name="Schuster R.K."/>
            <person name="Tang Y."/>
            <person name="Sivakumar S."/>
            <person name="Chen J.H."/>
            <person name="Teng J.L."/>
            <person name="Lau S.K."/>
            <person name="Wernery U."/>
            <person name="Woo P.C."/>
        </authorList>
    </citation>
    <scope>NUCLEOTIDE SEQUENCE</scope>
    <source>
        <strain evidence="4">UAE-HKU57</strain>
        <strain evidence="5">UAE-HKU58</strain>
    </source>
</reference>
<dbReference type="GO" id="GO:0032153">
    <property type="term" value="C:cell division site"/>
    <property type="evidence" value="ECO:0007669"/>
    <property type="project" value="TreeGrafter"/>
</dbReference>
<dbReference type="PANTHER" id="PTHR38687">
    <property type="entry name" value="CELL DIVISION PROTEIN DEDD-RELATED"/>
    <property type="match status" value="1"/>
</dbReference>
<dbReference type="SUPFAM" id="SSF110997">
    <property type="entry name" value="Sporulation related repeat"/>
    <property type="match status" value="1"/>
</dbReference>
<dbReference type="GO" id="GO:0030428">
    <property type="term" value="C:cell septum"/>
    <property type="evidence" value="ECO:0007669"/>
    <property type="project" value="TreeGrafter"/>
</dbReference>
<dbReference type="Proteomes" id="UP000245217">
    <property type="component" value="Unassembled WGS sequence"/>
</dbReference>
<dbReference type="AlphaFoldDB" id="A0A2U2AQ73"/>
<evidence type="ECO:0000259" key="3">
    <source>
        <dbReference type="PROSITE" id="PS51724"/>
    </source>
</evidence>
<dbReference type="GO" id="GO:0032506">
    <property type="term" value="P:cytokinetic process"/>
    <property type="evidence" value="ECO:0007669"/>
    <property type="project" value="TreeGrafter"/>
</dbReference>
<dbReference type="OrthoDB" id="7069135at2"/>
<evidence type="ECO:0000313" key="4">
    <source>
        <dbReference type="EMBL" id="PWD85772.1"/>
    </source>
</evidence>
<name>A0A2U2AQ73_9GAMM</name>
<organism evidence="4 6">
    <name type="scientific">Ignatzschineria cameli</name>
    <dbReference type="NCBI Taxonomy" id="2182793"/>
    <lineage>
        <taxon>Bacteria</taxon>
        <taxon>Pseudomonadati</taxon>
        <taxon>Pseudomonadota</taxon>
        <taxon>Gammaproteobacteria</taxon>
        <taxon>Cardiobacteriales</taxon>
        <taxon>Ignatzschineriaceae</taxon>
        <taxon>Ignatzschineria</taxon>
    </lineage>
</organism>
<evidence type="ECO:0000313" key="5">
    <source>
        <dbReference type="EMBL" id="PWD91660.1"/>
    </source>
</evidence>
<dbReference type="EMBL" id="QEWW01000004">
    <property type="protein sequence ID" value="PWD85772.1"/>
    <property type="molecule type" value="Genomic_DNA"/>
</dbReference>
<reference evidence="6 7" key="2">
    <citation type="submission" date="2018-05" db="EMBL/GenBank/DDBJ databases">
        <title>Ignatzschineria dubaiensis sp. nov., isolated from necrotic foot tissues of dromedaries (Camelus dromedarius) and associated maggots in Dubai, United Arab Emirates.</title>
        <authorList>
            <person name="Tsang C.C."/>
            <person name="Tang J.Y.M."/>
            <person name="Fong J.Y.H."/>
            <person name="Kinne J."/>
            <person name="Lee H.H."/>
            <person name="Joseph M."/>
            <person name="Jose S."/>
            <person name="Schuster R.K."/>
            <person name="Tang Y."/>
            <person name="Sivakumar S."/>
            <person name="Chen J.H.K."/>
            <person name="Teng J.L.L."/>
            <person name="Lau S.K.P."/>
            <person name="Wernery U."/>
            <person name="Woo P.C.Y."/>
        </authorList>
    </citation>
    <scope>NUCLEOTIDE SEQUENCE [LARGE SCALE GENOMIC DNA]</scope>
    <source>
        <strain evidence="6">UAE-HKU57</strain>
        <strain evidence="7">UAE-HKU58</strain>
    </source>
</reference>
<sequence>MSNTLTKSLLQRLIGGIFLLALVGLIAVLLLQPSDKLPSTTPQANNAQKPAISITSTAKKEPQEIAPPIILESQSGKEITEIVSNSNAPGDIIGEELWQSVEQGKSIKEENAIILASIEPPKVTPAPKKEVEKPKTTAKKEPVMPKIELIADSEKNSAKAPQKAQTPQAPKVAAQGSWYVQLGAFGNSANAQKLMNEFKQKGYNVRILKDNKLNRVQIGPYATKKEAEQVQSRTRSGSLKPSVVQAK</sequence>
<keyword evidence="2" id="KW-1133">Transmembrane helix</keyword>